<reference evidence="2" key="1">
    <citation type="submission" date="2022-11" db="EMBL/GenBank/DDBJ databases">
        <authorList>
            <person name="Hyden B.L."/>
            <person name="Feng K."/>
            <person name="Yates T."/>
            <person name="Jawdy S."/>
            <person name="Smart L.B."/>
            <person name="Muchero W."/>
        </authorList>
    </citation>
    <scope>NUCLEOTIDE SEQUENCE</scope>
    <source>
        <tissue evidence="2">Shoot tip</tissue>
    </source>
</reference>
<keyword evidence="1" id="KW-1133">Transmembrane helix</keyword>
<gene>
    <name evidence="2" type="ORF">OIU79_026280</name>
</gene>
<comment type="caution">
    <text evidence="2">The sequence shown here is derived from an EMBL/GenBank/DDBJ whole genome shotgun (WGS) entry which is preliminary data.</text>
</comment>
<keyword evidence="1" id="KW-0472">Membrane</keyword>
<evidence type="ECO:0000313" key="3">
    <source>
        <dbReference type="Proteomes" id="UP001151532"/>
    </source>
</evidence>
<evidence type="ECO:0000256" key="1">
    <source>
        <dbReference type="SAM" id="Phobius"/>
    </source>
</evidence>
<dbReference type="EMBL" id="JAPFFK010000007">
    <property type="protein sequence ID" value="KAJ6753413.1"/>
    <property type="molecule type" value="Genomic_DNA"/>
</dbReference>
<reference evidence="2" key="2">
    <citation type="journal article" date="2023" name="Int. J. Mol. Sci.">
        <title>De Novo Assembly and Annotation of 11 Diverse Shrub Willow (Salix) Genomes Reveals Novel Gene Organization in Sex-Linked Regions.</title>
        <authorList>
            <person name="Hyden B."/>
            <person name="Feng K."/>
            <person name="Yates T.B."/>
            <person name="Jawdy S."/>
            <person name="Cereghino C."/>
            <person name="Smart L.B."/>
            <person name="Muchero W."/>
        </authorList>
    </citation>
    <scope>NUCLEOTIDE SEQUENCE</scope>
    <source>
        <tissue evidence="2">Shoot tip</tissue>
    </source>
</reference>
<protein>
    <submittedName>
        <fullName evidence="2">Uncharacterized protein</fullName>
    </submittedName>
</protein>
<keyword evidence="3" id="KW-1185">Reference proteome</keyword>
<name>A0A9Q0VTG7_SALPP</name>
<organism evidence="2 3">
    <name type="scientific">Salix purpurea</name>
    <name type="common">Purple osier willow</name>
    <dbReference type="NCBI Taxonomy" id="77065"/>
    <lineage>
        <taxon>Eukaryota</taxon>
        <taxon>Viridiplantae</taxon>
        <taxon>Streptophyta</taxon>
        <taxon>Embryophyta</taxon>
        <taxon>Tracheophyta</taxon>
        <taxon>Spermatophyta</taxon>
        <taxon>Magnoliopsida</taxon>
        <taxon>eudicotyledons</taxon>
        <taxon>Gunneridae</taxon>
        <taxon>Pentapetalae</taxon>
        <taxon>rosids</taxon>
        <taxon>fabids</taxon>
        <taxon>Malpighiales</taxon>
        <taxon>Salicaceae</taxon>
        <taxon>Saliceae</taxon>
        <taxon>Salix</taxon>
    </lineage>
</organism>
<evidence type="ECO:0000313" key="2">
    <source>
        <dbReference type="EMBL" id="KAJ6753413.1"/>
    </source>
</evidence>
<accession>A0A9Q0VTG7</accession>
<keyword evidence="1" id="KW-0812">Transmembrane</keyword>
<dbReference type="Proteomes" id="UP001151532">
    <property type="component" value="Chromosome 16"/>
</dbReference>
<sequence length="74" mass="8705">MHAFLLVYLCFSMLIILSILASTNILAQQYSRCNFCKTYFLRIILEKFIHICVCLSASLPLFFNVNYLKYFGKH</sequence>
<feature type="transmembrane region" description="Helical" evidence="1">
    <location>
        <begin position="48"/>
        <end position="68"/>
    </location>
</feature>
<proteinExistence type="predicted"/>
<dbReference type="AlphaFoldDB" id="A0A9Q0VTG7"/>
<feature type="transmembrane region" description="Helical" evidence="1">
    <location>
        <begin position="6"/>
        <end position="27"/>
    </location>
</feature>